<keyword evidence="3" id="KW-1185">Reference proteome</keyword>
<name>A0A1G7DGR2_9RHOB</name>
<dbReference type="RefSeq" id="WP_089957429.1">
    <property type="nucleotide sequence ID" value="NZ_FNAV01000004.1"/>
</dbReference>
<dbReference type="InterPro" id="IPR009326">
    <property type="entry name" value="DUF984"/>
</dbReference>
<dbReference type="PANTHER" id="PTHR39203:SF1">
    <property type="entry name" value="CYTOPLASMIC PROTEIN"/>
    <property type="match status" value="1"/>
</dbReference>
<reference evidence="3" key="1">
    <citation type="submission" date="2016-10" db="EMBL/GenBank/DDBJ databases">
        <authorList>
            <person name="Varghese N."/>
            <person name="Submissions S."/>
        </authorList>
    </citation>
    <scope>NUCLEOTIDE SEQUENCE [LARGE SCALE GENOMIC DNA]</scope>
    <source>
        <strain evidence="3">DSM 10146</strain>
    </source>
</reference>
<dbReference type="PANTHER" id="PTHR39203">
    <property type="entry name" value="CYTOPLASMIC PROTEIN-RELATED"/>
    <property type="match status" value="1"/>
</dbReference>
<feature type="domain" description="ASCH" evidence="1">
    <location>
        <begin position="24"/>
        <end position="135"/>
    </location>
</feature>
<dbReference type="STRING" id="282683.SAMN04488105_104219"/>
<protein>
    <submittedName>
        <fullName evidence="2">Uncharacterized protein YhfF</fullName>
    </submittedName>
</protein>
<dbReference type="InterPro" id="IPR007374">
    <property type="entry name" value="ASCH_domain"/>
</dbReference>
<gene>
    <name evidence="2" type="ORF">SAMN04488105_104219</name>
</gene>
<proteinExistence type="predicted"/>
<dbReference type="OrthoDB" id="9807542at2"/>
<organism evidence="2 3">
    <name type="scientific">Salipiger thiooxidans</name>
    <dbReference type="NCBI Taxonomy" id="282683"/>
    <lineage>
        <taxon>Bacteria</taxon>
        <taxon>Pseudomonadati</taxon>
        <taxon>Pseudomonadota</taxon>
        <taxon>Alphaproteobacteria</taxon>
        <taxon>Rhodobacterales</taxon>
        <taxon>Roseobacteraceae</taxon>
        <taxon>Salipiger</taxon>
    </lineage>
</organism>
<accession>A0A1G7DGR2</accession>
<sequence>MTVALQAALARWPGAQSYRPGDSAALNAEILALMRSGRKRASCEAWAAFDEGHEALPVVGRVDIVLDWDGAPALATRTLEVLRVPFAEMTGEMAAEQGEFTDLAHWRRGYEAYLTRSGRFAPDVAMMLERFEVVEDLAG</sequence>
<dbReference type="EMBL" id="FNAV01000004">
    <property type="protein sequence ID" value="SDE50778.1"/>
    <property type="molecule type" value="Genomic_DNA"/>
</dbReference>
<evidence type="ECO:0000313" key="2">
    <source>
        <dbReference type="EMBL" id="SDE50778.1"/>
    </source>
</evidence>
<evidence type="ECO:0000313" key="3">
    <source>
        <dbReference type="Proteomes" id="UP000198994"/>
    </source>
</evidence>
<dbReference type="Proteomes" id="UP000198994">
    <property type="component" value="Unassembled WGS sequence"/>
</dbReference>
<dbReference type="Gene3D" id="3.10.400.10">
    <property type="entry name" value="Sulfate adenylyltransferase"/>
    <property type="match status" value="1"/>
</dbReference>
<dbReference type="AlphaFoldDB" id="A0A1G7DGR2"/>
<evidence type="ECO:0000259" key="1">
    <source>
        <dbReference type="SMART" id="SM01022"/>
    </source>
</evidence>
<dbReference type="Pfam" id="PF04266">
    <property type="entry name" value="ASCH"/>
    <property type="match status" value="1"/>
</dbReference>
<dbReference type="InterPro" id="IPR015947">
    <property type="entry name" value="PUA-like_sf"/>
</dbReference>
<dbReference type="SMART" id="SM01022">
    <property type="entry name" value="ASCH"/>
    <property type="match status" value="1"/>
</dbReference>
<dbReference type="SUPFAM" id="SSF88697">
    <property type="entry name" value="PUA domain-like"/>
    <property type="match status" value="1"/>
</dbReference>